<dbReference type="GO" id="GO:0016772">
    <property type="term" value="F:transferase activity, transferring phosphorus-containing groups"/>
    <property type="evidence" value="ECO:0007669"/>
    <property type="project" value="InterPro"/>
</dbReference>
<dbReference type="InterPro" id="IPR008279">
    <property type="entry name" value="PEP-util_enz_mobile_dom"/>
</dbReference>
<dbReference type="AlphaFoldDB" id="A0A915D5T2"/>
<dbReference type="SUPFAM" id="SSF52009">
    <property type="entry name" value="Phosphohistidine domain"/>
    <property type="match status" value="1"/>
</dbReference>
<evidence type="ECO:0000259" key="1">
    <source>
        <dbReference type="Pfam" id="PF00391"/>
    </source>
</evidence>
<evidence type="ECO:0000313" key="2">
    <source>
        <dbReference type="Proteomes" id="UP000887574"/>
    </source>
</evidence>
<keyword evidence="2" id="KW-1185">Reference proteome</keyword>
<dbReference type="WBParaSite" id="jg15677">
    <property type="protein sequence ID" value="jg15677"/>
    <property type="gene ID" value="jg15677"/>
</dbReference>
<feature type="domain" description="PEP-utilising enzyme mobile" evidence="1">
    <location>
        <begin position="190"/>
        <end position="260"/>
    </location>
</feature>
<dbReference type="PANTHER" id="PTHR43615:SF1">
    <property type="entry name" value="PPDK_N DOMAIN-CONTAINING PROTEIN"/>
    <property type="match status" value="1"/>
</dbReference>
<accession>A0A915D5T2</accession>
<reference evidence="3" key="1">
    <citation type="submission" date="2022-11" db="UniProtKB">
        <authorList>
            <consortium name="WormBaseParasite"/>
        </authorList>
    </citation>
    <scope>IDENTIFICATION</scope>
</reference>
<dbReference type="Gene3D" id="3.50.30.10">
    <property type="entry name" value="Phosphohistidine domain"/>
    <property type="match status" value="1"/>
</dbReference>
<dbReference type="Proteomes" id="UP000887574">
    <property type="component" value="Unplaced"/>
</dbReference>
<evidence type="ECO:0000313" key="3">
    <source>
        <dbReference type="WBParaSite" id="jg15677"/>
    </source>
</evidence>
<organism evidence="2 3">
    <name type="scientific">Ditylenchus dipsaci</name>
    <dbReference type="NCBI Taxonomy" id="166011"/>
    <lineage>
        <taxon>Eukaryota</taxon>
        <taxon>Metazoa</taxon>
        <taxon>Ecdysozoa</taxon>
        <taxon>Nematoda</taxon>
        <taxon>Chromadorea</taxon>
        <taxon>Rhabditida</taxon>
        <taxon>Tylenchina</taxon>
        <taxon>Tylenchomorpha</taxon>
        <taxon>Sphaerularioidea</taxon>
        <taxon>Anguinidae</taxon>
        <taxon>Anguininae</taxon>
        <taxon>Ditylenchus</taxon>
    </lineage>
</organism>
<sequence>MLPIHLAMLLRGSAEGDLTPDLLSDIATIYSNNLLKVVSADLPESLKALLNNMSDGAQEHQDTMEKHSKGSLDEVFDQLKCKLTSRQRFGLKMLIPHAIEGFGLRLLPDPELIFFMTIQEINQLIRLKESSALVSRSRRRRRILESQALRKYALLNFGTPDPSESIILQNTDLSSLSLELVSLKEAENTKPGEILITKYTDIGWSPLFPIIRGLVTEIGGLLSHGAVVAREQGLPCLISVQNATDIFQTGDEVVLDATHGTVGLIKKEE</sequence>
<proteinExistence type="predicted"/>
<protein>
    <submittedName>
        <fullName evidence="3">PEP-utilising enzyme mobile domain-containing protein</fullName>
    </submittedName>
</protein>
<dbReference type="InterPro" id="IPR051549">
    <property type="entry name" value="PEP_Utilizing_Enz"/>
</dbReference>
<dbReference type="InterPro" id="IPR036637">
    <property type="entry name" value="Phosphohistidine_dom_sf"/>
</dbReference>
<dbReference type="PANTHER" id="PTHR43615">
    <property type="entry name" value="PHOSPHOENOLPYRUVATE SYNTHASE-RELATED"/>
    <property type="match status" value="1"/>
</dbReference>
<dbReference type="Pfam" id="PF00391">
    <property type="entry name" value="PEP-utilizers"/>
    <property type="match status" value="1"/>
</dbReference>
<name>A0A915D5T2_9BILA</name>